<proteinExistence type="predicted"/>
<comment type="caution">
    <text evidence="1">The sequence shown here is derived from an EMBL/GenBank/DDBJ whole genome shotgun (WGS) entry which is preliminary data.</text>
</comment>
<dbReference type="Pfam" id="PF13565">
    <property type="entry name" value="HTH_32"/>
    <property type="match status" value="1"/>
</dbReference>
<evidence type="ECO:0000313" key="2">
    <source>
        <dbReference type="Proteomes" id="UP001551675"/>
    </source>
</evidence>
<dbReference type="SUPFAM" id="SSF46689">
    <property type="entry name" value="Homeodomain-like"/>
    <property type="match status" value="1"/>
</dbReference>
<keyword evidence="2" id="KW-1185">Reference proteome</keyword>
<dbReference type="EMBL" id="JBFALK010000011">
    <property type="protein sequence ID" value="MEV0971044.1"/>
    <property type="molecule type" value="Genomic_DNA"/>
</dbReference>
<sequence>MPVCRARPITLTASERRWLKQIAYSHTAPCQQVIRVRIVLDAGHRYSNAEIARRRGVTVDTVRLWRGRYNSGDGLKSLADRPRSGRPSTFIPVQRAEIKALACQLPDETGV</sequence>
<gene>
    <name evidence="1" type="ORF">AB0I59_20640</name>
</gene>
<accession>A0ABV3GHB8</accession>
<protein>
    <submittedName>
        <fullName evidence="1">Helix-turn-helix domain-containing protein</fullName>
    </submittedName>
</protein>
<dbReference type="RefSeq" id="WP_061259756.1">
    <property type="nucleotide sequence ID" value="NZ_JBFALK010000011.1"/>
</dbReference>
<evidence type="ECO:0000313" key="1">
    <source>
        <dbReference type="EMBL" id="MEV0971044.1"/>
    </source>
</evidence>
<organism evidence="1 2">
    <name type="scientific">Microtetraspora glauca</name>
    <dbReference type="NCBI Taxonomy" id="1996"/>
    <lineage>
        <taxon>Bacteria</taxon>
        <taxon>Bacillati</taxon>
        <taxon>Actinomycetota</taxon>
        <taxon>Actinomycetes</taxon>
        <taxon>Streptosporangiales</taxon>
        <taxon>Streptosporangiaceae</taxon>
        <taxon>Microtetraspora</taxon>
    </lineage>
</organism>
<dbReference type="Proteomes" id="UP001551675">
    <property type="component" value="Unassembled WGS sequence"/>
</dbReference>
<name>A0ABV3GHB8_MICGL</name>
<dbReference type="InterPro" id="IPR009057">
    <property type="entry name" value="Homeodomain-like_sf"/>
</dbReference>
<reference evidence="1 2" key="1">
    <citation type="submission" date="2024-06" db="EMBL/GenBank/DDBJ databases">
        <title>The Natural Products Discovery Center: Release of the First 8490 Sequenced Strains for Exploring Actinobacteria Biosynthetic Diversity.</title>
        <authorList>
            <person name="Kalkreuter E."/>
            <person name="Kautsar S.A."/>
            <person name="Yang D."/>
            <person name="Bader C.D."/>
            <person name="Teijaro C.N."/>
            <person name="Fluegel L."/>
            <person name="Davis C.M."/>
            <person name="Simpson J.R."/>
            <person name="Lauterbach L."/>
            <person name="Steele A.D."/>
            <person name="Gui C."/>
            <person name="Meng S."/>
            <person name="Li G."/>
            <person name="Viehrig K."/>
            <person name="Ye F."/>
            <person name="Su P."/>
            <person name="Kiefer A.F."/>
            <person name="Nichols A."/>
            <person name="Cepeda A.J."/>
            <person name="Yan W."/>
            <person name="Fan B."/>
            <person name="Jiang Y."/>
            <person name="Adhikari A."/>
            <person name="Zheng C.-J."/>
            <person name="Schuster L."/>
            <person name="Cowan T.M."/>
            <person name="Smanski M.J."/>
            <person name="Chevrette M.G."/>
            <person name="De Carvalho L.P.S."/>
            <person name="Shen B."/>
        </authorList>
    </citation>
    <scope>NUCLEOTIDE SEQUENCE [LARGE SCALE GENOMIC DNA]</scope>
    <source>
        <strain evidence="1 2">NPDC050100</strain>
    </source>
</reference>